<feature type="compositionally biased region" description="Basic and acidic residues" evidence="2">
    <location>
        <begin position="574"/>
        <end position="584"/>
    </location>
</feature>
<proteinExistence type="predicted"/>
<feature type="compositionally biased region" description="Polar residues" evidence="2">
    <location>
        <begin position="638"/>
        <end position="649"/>
    </location>
</feature>
<feature type="region of interest" description="Disordered" evidence="2">
    <location>
        <begin position="1"/>
        <end position="75"/>
    </location>
</feature>
<feature type="compositionally biased region" description="Basic and acidic residues" evidence="2">
    <location>
        <begin position="608"/>
        <end position="623"/>
    </location>
</feature>
<feature type="compositionally biased region" description="Basic and acidic residues" evidence="2">
    <location>
        <begin position="387"/>
        <end position="403"/>
    </location>
</feature>
<feature type="compositionally biased region" description="Polar residues" evidence="2">
    <location>
        <begin position="425"/>
        <end position="438"/>
    </location>
</feature>
<keyword evidence="4" id="KW-1185">Reference proteome</keyword>
<feature type="region of interest" description="Disordered" evidence="2">
    <location>
        <begin position="254"/>
        <end position="694"/>
    </location>
</feature>
<protein>
    <submittedName>
        <fullName evidence="3">Uncharacterized protein</fullName>
    </submittedName>
</protein>
<evidence type="ECO:0000313" key="4">
    <source>
        <dbReference type="Proteomes" id="UP000283509"/>
    </source>
</evidence>
<keyword evidence="1" id="KW-0175">Coiled coil</keyword>
<accession>A0A423T7N0</accession>
<feature type="region of interest" description="Disordered" evidence="2">
    <location>
        <begin position="134"/>
        <end position="153"/>
    </location>
</feature>
<reference evidence="3 4" key="2">
    <citation type="submission" date="2019-01" db="EMBL/GenBank/DDBJ databases">
        <title>The decoding of complex shrimp genome reveals the adaptation for benthos swimmer, frequently molting mechanism and breeding impact on genome.</title>
        <authorList>
            <person name="Sun Y."/>
            <person name="Gao Y."/>
            <person name="Yu Y."/>
        </authorList>
    </citation>
    <scope>NUCLEOTIDE SEQUENCE [LARGE SCALE GENOMIC DNA]</scope>
    <source>
        <tissue evidence="3">Muscle</tissue>
    </source>
</reference>
<evidence type="ECO:0000313" key="3">
    <source>
        <dbReference type="EMBL" id="ROT72449.1"/>
    </source>
</evidence>
<dbReference type="EMBL" id="QCYY01002156">
    <property type="protein sequence ID" value="ROT72449.1"/>
    <property type="molecule type" value="Genomic_DNA"/>
</dbReference>
<dbReference type="AlphaFoldDB" id="A0A423T7N0"/>
<dbReference type="Proteomes" id="UP000283509">
    <property type="component" value="Unassembled WGS sequence"/>
</dbReference>
<feature type="compositionally biased region" description="Basic and acidic residues" evidence="2">
    <location>
        <begin position="23"/>
        <end position="34"/>
    </location>
</feature>
<feature type="region of interest" description="Disordered" evidence="2">
    <location>
        <begin position="90"/>
        <end position="116"/>
    </location>
</feature>
<feature type="compositionally biased region" description="Acidic residues" evidence="2">
    <location>
        <begin position="557"/>
        <end position="567"/>
    </location>
</feature>
<feature type="compositionally biased region" description="Polar residues" evidence="2">
    <location>
        <begin position="326"/>
        <end position="348"/>
    </location>
</feature>
<feature type="coiled-coil region" evidence="1">
    <location>
        <begin position="698"/>
        <end position="729"/>
    </location>
</feature>
<sequence>MNSRPRSVRSEIINDISYSRHASQVEREAERRECSSPSGTPDVGGASDEGLGDSEMSGRLSSADSVAKSGAPFGLGVRSVSGILATKDLDLGNAEGPKAHPEGRESAPGNKGGIGEPVQKLLFGLKESVASVINDGKPPVESAKDADTQSVKSVNSLVKKDDGVSLKNLAKGSDTGSLKSADKISLKSANSKINEADTASLGSTNGNLVNSAATLPLWRSELHSGETHYIDHLKSTRSSTVWARENASEDQGVYISYISPENQEEFNGLSEDLGGQKTPSEGSRGGDKTPLEDMEWDQTPSGGVRGGNKTPSEGPKEYKSLPGSGRSKNTPSAGSQTPSKGREGNNTPVEGREYRSQAESRGGSSTPSVADKITLAEVRGGQSTPAKDWESRKNPPTDSRGHDTPPGLKGLSTPSEEDRRVDSTPLGQSSHNTPSKSPIENAGPLTSWRSHHSSLLEGGQAGHDTPSERSPGGHSPEAKVQGEPDIPPEDQGGHNFPSENLEGEGAPSKDREGSVSPAAEQSRKATPSPTGREEGSPTSEKKEENDSKRKAGGEANASEEDNMEFEVEIVVMEPGDKPPRDPPFSRHRPWKRGRPDRATAGDDQPTADEYRPSRLPRREERKPRSTSLGPRVRFMGQKHTSQVSNSGETPKSETSDDPRRGPPKRYRRLKRKLFKSASVTNMAQDDVDGSDATSRESYSTLLKDIQTLMEEVQKQRNEFRSEMRSLASSISRKHEQLENTVRKCACSSAKKVTSSSGDSRRVREAGVALCLSVNVCCYVHTQAHYSAVSKVFFLSVCYLILRSTYAFLSLSLPRSPSKTQEP</sequence>
<feature type="compositionally biased region" description="Basic and acidic residues" evidence="2">
    <location>
        <begin position="531"/>
        <end position="552"/>
    </location>
</feature>
<gene>
    <name evidence="3" type="ORF">C7M84_009176</name>
</gene>
<reference evidence="3 4" key="1">
    <citation type="submission" date="2018-04" db="EMBL/GenBank/DDBJ databases">
        <authorList>
            <person name="Zhang X."/>
            <person name="Yuan J."/>
            <person name="Li F."/>
            <person name="Xiang J."/>
        </authorList>
    </citation>
    <scope>NUCLEOTIDE SEQUENCE [LARGE SCALE GENOMIC DNA]</scope>
    <source>
        <tissue evidence="3">Muscle</tissue>
    </source>
</reference>
<evidence type="ECO:0000256" key="1">
    <source>
        <dbReference type="SAM" id="Coils"/>
    </source>
</evidence>
<feature type="compositionally biased region" description="Basic residues" evidence="2">
    <location>
        <begin position="661"/>
        <end position="674"/>
    </location>
</feature>
<feature type="compositionally biased region" description="Basic and acidic residues" evidence="2">
    <location>
        <begin position="650"/>
        <end position="660"/>
    </location>
</feature>
<evidence type="ECO:0000256" key="2">
    <source>
        <dbReference type="SAM" id="MobiDB-lite"/>
    </source>
</evidence>
<name>A0A423T7N0_PENVA</name>
<comment type="caution">
    <text evidence="3">The sequence shown here is derived from an EMBL/GenBank/DDBJ whole genome shotgun (WGS) entry which is preliminary data.</text>
</comment>
<organism evidence="3 4">
    <name type="scientific">Penaeus vannamei</name>
    <name type="common">Whiteleg shrimp</name>
    <name type="synonym">Litopenaeus vannamei</name>
    <dbReference type="NCBI Taxonomy" id="6689"/>
    <lineage>
        <taxon>Eukaryota</taxon>
        <taxon>Metazoa</taxon>
        <taxon>Ecdysozoa</taxon>
        <taxon>Arthropoda</taxon>
        <taxon>Crustacea</taxon>
        <taxon>Multicrustacea</taxon>
        <taxon>Malacostraca</taxon>
        <taxon>Eumalacostraca</taxon>
        <taxon>Eucarida</taxon>
        <taxon>Decapoda</taxon>
        <taxon>Dendrobranchiata</taxon>
        <taxon>Penaeoidea</taxon>
        <taxon>Penaeidae</taxon>
        <taxon>Penaeus</taxon>
    </lineage>
</organism>
<feature type="compositionally biased region" description="Polar residues" evidence="2">
    <location>
        <begin position="359"/>
        <end position="368"/>
    </location>
</feature>